<dbReference type="OrthoDB" id="1059846at2"/>
<name>A0A4Q1DFC8_9BACT</name>
<keyword evidence="1" id="KW-0808">Transferase</keyword>
<dbReference type="RefSeq" id="WP_129003107.1">
    <property type="nucleotide sequence ID" value="NZ_SDHZ01000001.1"/>
</dbReference>
<gene>
    <name evidence="1" type="ORF">ESB13_11390</name>
</gene>
<dbReference type="Proteomes" id="UP000290545">
    <property type="component" value="Unassembled WGS sequence"/>
</dbReference>
<comment type="caution">
    <text evidence="1">The sequence shown here is derived from an EMBL/GenBank/DDBJ whole genome shotgun (WGS) entry which is preliminary data.</text>
</comment>
<dbReference type="EMBL" id="SDHZ01000001">
    <property type="protein sequence ID" value="RXK87349.1"/>
    <property type="molecule type" value="Genomic_DNA"/>
</dbReference>
<sequence>MKVLIISSMPTHPPIAGNRACILAYSELLISLGYDVSFLWVSSPNPSQEEVQGMNSFWGAKLIHYKRTRFQLFKEKLYRNLRFKRTGFYKVDDLFPNDLITFLKTHFQENQVDCVVVNYIFFSRAFDAFPEKVRKVLYTHDVFTDRYQKTGNPWFSTTPDEEAKALNRADVIWAIQENEASYYHYLSRSEVLTTYSFFQITETRLTEKKVLLFFSGSNQHNVEAIIFFIETIFPKLQQRFPDVKLLVGGTICDKISERAGNGIELLGAVEDPVSFYSLGDICINPTFSGTGLKIKTFEAMAHGKIVICHPHNIEGVYNGNAAPVFLAEDANGYLAALQHLFEDREVLLQRRKAALEYITQLNDIVKDRIQSSIEKPNRMR</sequence>
<dbReference type="GO" id="GO:0016740">
    <property type="term" value="F:transferase activity"/>
    <property type="evidence" value="ECO:0007669"/>
    <property type="project" value="UniProtKB-KW"/>
</dbReference>
<protein>
    <submittedName>
        <fullName evidence="1">Glycosyltransferase</fullName>
    </submittedName>
</protein>
<organism evidence="1 2">
    <name type="scientific">Filimonas effusa</name>
    <dbReference type="NCBI Taxonomy" id="2508721"/>
    <lineage>
        <taxon>Bacteria</taxon>
        <taxon>Pseudomonadati</taxon>
        <taxon>Bacteroidota</taxon>
        <taxon>Chitinophagia</taxon>
        <taxon>Chitinophagales</taxon>
        <taxon>Chitinophagaceae</taxon>
        <taxon>Filimonas</taxon>
    </lineage>
</organism>
<dbReference type="PANTHER" id="PTHR12526">
    <property type="entry name" value="GLYCOSYLTRANSFERASE"/>
    <property type="match status" value="1"/>
</dbReference>
<dbReference type="SUPFAM" id="SSF53756">
    <property type="entry name" value="UDP-Glycosyltransferase/glycogen phosphorylase"/>
    <property type="match status" value="1"/>
</dbReference>
<dbReference type="AlphaFoldDB" id="A0A4Q1DFC8"/>
<keyword evidence="2" id="KW-1185">Reference proteome</keyword>
<accession>A0A4Q1DFC8</accession>
<proteinExistence type="predicted"/>
<evidence type="ECO:0000313" key="2">
    <source>
        <dbReference type="Proteomes" id="UP000290545"/>
    </source>
</evidence>
<dbReference type="CDD" id="cd03801">
    <property type="entry name" value="GT4_PimA-like"/>
    <property type="match status" value="1"/>
</dbReference>
<dbReference type="Gene3D" id="3.40.50.2000">
    <property type="entry name" value="Glycogen Phosphorylase B"/>
    <property type="match status" value="1"/>
</dbReference>
<dbReference type="PANTHER" id="PTHR12526:SF630">
    <property type="entry name" value="GLYCOSYLTRANSFERASE"/>
    <property type="match status" value="1"/>
</dbReference>
<reference evidence="1 2" key="1">
    <citation type="submission" date="2019-01" db="EMBL/GenBank/DDBJ databases">
        <title>Filimonas sp. strain TTM-71.</title>
        <authorList>
            <person name="Chen W.-M."/>
        </authorList>
    </citation>
    <scope>NUCLEOTIDE SEQUENCE [LARGE SCALE GENOMIC DNA]</scope>
    <source>
        <strain evidence="1 2">TTM-71</strain>
    </source>
</reference>
<evidence type="ECO:0000313" key="1">
    <source>
        <dbReference type="EMBL" id="RXK87349.1"/>
    </source>
</evidence>
<dbReference type="Pfam" id="PF13692">
    <property type="entry name" value="Glyco_trans_1_4"/>
    <property type="match status" value="1"/>
</dbReference>